<evidence type="ECO:0000313" key="1">
    <source>
        <dbReference type="EMBL" id="EIW78948.1"/>
    </source>
</evidence>
<dbReference type="EMBL" id="JH711581">
    <property type="protein sequence ID" value="EIW78948.1"/>
    <property type="molecule type" value="Genomic_DNA"/>
</dbReference>
<dbReference type="KEGG" id="cput:CONPUDRAFT_138217"/>
<dbReference type="GeneID" id="19201158"/>
<dbReference type="RefSeq" id="XP_007770698.1">
    <property type="nucleotide sequence ID" value="XM_007772508.1"/>
</dbReference>
<evidence type="ECO:0000313" key="2">
    <source>
        <dbReference type="Proteomes" id="UP000053558"/>
    </source>
</evidence>
<keyword evidence="2" id="KW-1185">Reference proteome</keyword>
<proteinExistence type="predicted"/>
<accession>A0A5M3MI81</accession>
<organism evidence="1 2">
    <name type="scientific">Coniophora puteana (strain RWD-64-598)</name>
    <name type="common">Brown rot fungus</name>
    <dbReference type="NCBI Taxonomy" id="741705"/>
    <lineage>
        <taxon>Eukaryota</taxon>
        <taxon>Fungi</taxon>
        <taxon>Dikarya</taxon>
        <taxon>Basidiomycota</taxon>
        <taxon>Agaricomycotina</taxon>
        <taxon>Agaricomycetes</taxon>
        <taxon>Agaricomycetidae</taxon>
        <taxon>Boletales</taxon>
        <taxon>Coniophorineae</taxon>
        <taxon>Coniophoraceae</taxon>
        <taxon>Coniophora</taxon>
    </lineage>
</organism>
<comment type="caution">
    <text evidence="1">The sequence shown here is derived from an EMBL/GenBank/DDBJ whole genome shotgun (WGS) entry which is preliminary data.</text>
</comment>
<sequence length="94" mass="10488">MWVIVDDWRLLLPTKAPIVKSEHAGWPGLDVRRHSIGLYVNAALRVIRRTHIPQRITDTSVSTGLATNDPVQTEGEARKLGHVPVSCFTRLAKP</sequence>
<reference evidence="2" key="1">
    <citation type="journal article" date="2012" name="Science">
        <title>The Paleozoic origin of enzymatic lignin decomposition reconstructed from 31 fungal genomes.</title>
        <authorList>
            <person name="Floudas D."/>
            <person name="Binder M."/>
            <person name="Riley R."/>
            <person name="Barry K."/>
            <person name="Blanchette R.A."/>
            <person name="Henrissat B."/>
            <person name="Martinez A.T."/>
            <person name="Otillar R."/>
            <person name="Spatafora J.W."/>
            <person name="Yadav J.S."/>
            <person name="Aerts A."/>
            <person name="Benoit I."/>
            <person name="Boyd A."/>
            <person name="Carlson A."/>
            <person name="Copeland A."/>
            <person name="Coutinho P.M."/>
            <person name="de Vries R.P."/>
            <person name="Ferreira P."/>
            <person name="Findley K."/>
            <person name="Foster B."/>
            <person name="Gaskell J."/>
            <person name="Glotzer D."/>
            <person name="Gorecki P."/>
            <person name="Heitman J."/>
            <person name="Hesse C."/>
            <person name="Hori C."/>
            <person name="Igarashi K."/>
            <person name="Jurgens J.A."/>
            <person name="Kallen N."/>
            <person name="Kersten P."/>
            <person name="Kohler A."/>
            <person name="Kuees U."/>
            <person name="Kumar T.K.A."/>
            <person name="Kuo A."/>
            <person name="LaButti K."/>
            <person name="Larrondo L.F."/>
            <person name="Lindquist E."/>
            <person name="Ling A."/>
            <person name="Lombard V."/>
            <person name="Lucas S."/>
            <person name="Lundell T."/>
            <person name="Martin R."/>
            <person name="McLaughlin D.J."/>
            <person name="Morgenstern I."/>
            <person name="Morin E."/>
            <person name="Murat C."/>
            <person name="Nagy L.G."/>
            <person name="Nolan M."/>
            <person name="Ohm R.A."/>
            <person name="Patyshakuliyeva A."/>
            <person name="Rokas A."/>
            <person name="Ruiz-Duenas F.J."/>
            <person name="Sabat G."/>
            <person name="Salamov A."/>
            <person name="Samejima M."/>
            <person name="Schmutz J."/>
            <person name="Slot J.C."/>
            <person name="St John F."/>
            <person name="Stenlid J."/>
            <person name="Sun H."/>
            <person name="Sun S."/>
            <person name="Syed K."/>
            <person name="Tsang A."/>
            <person name="Wiebenga A."/>
            <person name="Young D."/>
            <person name="Pisabarro A."/>
            <person name="Eastwood D.C."/>
            <person name="Martin F."/>
            <person name="Cullen D."/>
            <person name="Grigoriev I.V."/>
            <person name="Hibbett D.S."/>
        </authorList>
    </citation>
    <scope>NUCLEOTIDE SEQUENCE [LARGE SCALE GENOMIC DNA]</scope>
    <source>
        <strain evidence="2">RWD-64-598 SS2</strain>
    </source>
</reference>
<name>A0A5M3MI81_CONPW</name>
<gene>
    <name evidence="1" type="ORF">CONPUDRAFT_138217</name>
</gene>
<protein>
    <submittedName>
        <fullName evidence="1">Uncharacterized protein</fullName>
    </submittedName>
</protein>
<dbReference type="AlphaFoldDB" id="A0A5M3MI81"/>
<dbReference type="Proteomes" id="UP000053558">
    <property type="component" value="Unassembled WGS sequence"/>
</dbReference>